<gene>
    <name evidence="2" type="ORF">BPO_0259</name>
</gene>
<dbReference type="EMBL" id="CP136426">
    <property type="protein sequence ID" value="WOC50906.1"/>
    <property type="molecule type" value="Genomic_DNA"/>
</dbReference>
<dbReference type="AlphaFoldDB" id="A0AAU0F076"/>
<proteinExistence type="predicted"/>
<evidence type="ECO:0000259" key="1">
    <source>
        <dbReference type="Pfam" id="PF00930"/>
    </source>
</evidence>
<evidence type="ECO:0000313" key="3">
    <source>
        <dbReference type="Proteomes" id="UP001432059"/>
    </source>
</evidence>
<dbReference type="GO" id="GO:0008239">
    <property type="term" value="F:dipeptidyl-peptidase activity"/>
    <property type="evidence" value="ECO:0007669"/>
    <property type="project" value="TreeGrafter"/>
</dbReference>
<dbReference type="PANTHER" id="PTHR11731">
    <property type="entry name" value="PROTEASE FAMILY S9B,C DIPEPTIDYL-PEPTIDASE IV-RELATED"/>
    <property type="match status" value="1"/>
</dbReference>
<dbReference type="SUPFAM" id="SSF82171">
    <property type="entry name" value="DPP6 N-terminal domain-like"/>
    <property type="match status" value="1"/>
</dbReference>
<dbReference type="PANTHER" id="PTHR11731:SF193">
    <property type="entry name" value="DIPEPTIDYL PEPTIDASE 9"/>
    <property type="match status" value="1"/>
</dbReference>
<dbReference type="SUPFAM" id="SSF53474">
    <property type="entry name" value="alpha/beta-Hydrolases"/>
    <property type="match status" value="1"/>
</dbReference>
<accession>A0AAU0F076</accession>
<dbReference type="Gene3D" id="2.140.10.30">
    <property type="entry name" value="Dipeptidylpeptidase IV, N-terminal domain"/>
    <property type="match status" value="1"/>
</dbReference>
<name>A0AAU0F076_9FLAO</name>
<keyword evidence="3" id="KW-1185">Reference proteome</keyword>
<dbReference type="KEGG" id="bpor:BPO_0259"/>
<dbReference type="InterPro" id="IPR050278">
    <property type="entry name" value="Serine_Prot_S9B/DPPIV"/>
</dbReference>
<dbReference type="Gene3D" id="3.40.50.1820">
    <property type="entry name" value="alpha/beta hydrolase"/>
    <property type="match status" value="1"/>
</dbReference>
<dbReference type="InterPro" id="IPR002469">
    <property type="entry name" value="Peptidase_S9B_N"/>
</dbReference>
<dbReference type="Pfam" id="PF00930">
    <property type="entry name" value="DPPIV_N"/>
    <property type="match status" value="1"/>
</dbReference>
<organism evidence="2 3">
    <name type="scientific">Bergeyella porcorum</name>
    <dbReference type="NCBI Taxonomy" id="1735111"/>
    <lineage>
        <taxon>Bacteria</taxon>
        <taxon>Pseudomonadati</taxon>
        <taxon>Bacteroidota</taxon>
        <taxon>Flavobacteriia</taxon>
        <taxon>Flavobacteriales</taxon>
        <taxon>Weeksellaceae</taxon>
        <taxon>Bergeyella</taxon>
    </lineage>
</organism>
<protein>
    <submittedName>
        <fullName evidence="2">Peptidase</fullName>
    </submittedName>
</protein>
<reference evidence="2" key="1">
    <citation type="submission" date="2023-10" db="EMBL/GenBank/DDBJ databases">
        <title>Characterization and whole genome sequencing of a novel strain of Bergeyella porcorum QD2021 isolated from pig.</title>
        <authorList>
            <person name="Liu G."/>
            <person name="Chen C."/>
            <person name="Han X."/>
        </authorList>
    </citation>
    <scope>NUCLEOTIDE SEQUENCE</scope>
    <source>
        <strain evidence="2">QD2021</strain>
    </source>
</reference>
<feature type="domain" description="Dipeptidylpeptidase IV N-terminal" evidence="1">
    <location>
        <begin position="59"/>
        <end position="377"/>
    </location>
</feature>
<dbReference type="GO" id="GO:0006508">
    <property type="term" value="P:proteolysis"/>
    <property type="evidence" value="ECO:0007669"/>
    <property type="project" value="InterPro"/>
</dbReference>
<sequence length="479" mass="54342">MVASADTNWKSNALLSKSDIQEALKQKFPSETVSLNIFPYEYEWLSDGVIQFKVASKSHQYDVIYDINHKKITSAFALGSDAKNQTFSKDRKYAAWLIDNNIVLSDEAGTPIQVTQDKDKAIVNGSDYVHRQEFGINRGMWFSPDGKKLLYYRKDETMVAHYPLVDFSTRIATENDLKYPMAGEKSEEVTLVVYDIENKTYTTLQTGLPKEQYLTAVTWGADSETVYVGVLNRGQDHLKLNKYNAKDGKFIATLFEEKSNKYVEPQHPLYFNPANGNEFAYLTDKDGYRQFYLYNTNGKPLKKLGFQDVVVLEFIDFKDNKIWYKGTANKGLDNHLYAVDIKSGKTEKITDESGVHDTNLSANKTYYIDQYSNTNTPNVVDVVVTKSGKETNLLEAKIRYQGVINMPKAEYVTLKAADGKTDLNGRLIYPANFDASKKYPVMIYVYGGPHAQLVTNSWLGGASLFDYYMAQQGFCSIYA</sequence>
<evidence type="ECO:0000313" key="2">
    <source>
        <dbReference type="EMBL" id="WOC50906.1"/>
    </source>
</evidence>
<dbReference type="Proteomes" id="UP001432059">
    <property type="component" value="Chromosome"/>
</dbReference>
<dbReference type="InterPro" id="IPR029058">
    <property type="entry name" value="AB_hydrolase_fold"/>
</dbReference>